<evidence type="ECO:0000313" key="2">
    <source>
        <dbReference type="Proteomes" id="UP001500523"/>
    </source>
</evidence>
<keyword evidence="2" id="KW-1185">Reference proteome</keyword>
<proteinExistence type="predicted"/>
<reference evidence="2" key="1">
    <citation type="journal article" date="2019" name="Int. J. Syst. Evol. Microbiol.">
        <title>The Global Catalogue of Microorganisms (GCM) 10K type strain sequencing project: providing services to taxonomists for standard genome sequencing and annotation.</title>
        <authorList>
            <consortium name="The Broad Institute Genomics Platform"/>
            <consortium name="The Broad Institute Genome Sequencing Center for Infectious Disease"/>
            <person name="Wu L."/>
            <person name="Ma J."/>
        </authorList>
    </citation>
    <scope>NUCLEOTIDE SEQUENCE [LARGE SCALE GENOMIC DNA]</scope>
    <source>
        <strain evidence="2">JCM 17498</strain>
    </source>
</reference>
<gene>
    <name evidence="1" type="ORF">GCM10022268_14460</name>
</gene>
<evidence type="ECO:0000313" key="1">
    <source>
        <dbReference type="EMBL" id="GAA3705985.1"/>
    </source>
</evidence>
<dbReference type="Proteomes" id="UP001500523">
    <property type="component" value="Unassembled WGS sequence"/>
</dbReference>
<dbReference type="Pfam" id="PF05013">
    <property type="entry name" value="FGase"/>
    <property type="match status" value="1"/>
</dbReference>
<dbReference type="InterPro" id="IPR007709">
    <property type="entry name" value="N-FG_amidohydro"/>
</dbReference>
<dbReference type="SUPFAM" id="SSF53187">
    <property type="entry name" value="Zn-dependent exopeptidases"/>
    <property type="match status" value="1"/>
</dbReference>
<organism evidence="1 2">
    <name type="scientific">Sphingomonas cynarae</name>
    <dbReference type="NCBI Taxonomy" id="930197"/>
    <lineage>
        <taxon>Bacteria</taxon>
        <taxon>Pseudomonadati</taxon>
        <taxon>Pseudomonadota</taxon>
        <taxon>Alphaproteobacteria</taxon>
        <taxon>Sphingomonadales</taxon>
        <taxon>Sphingomonadaceae</taxon>
        <taxon>Sphingomonas</taxon>
    </lineage>
</organism>
<comment type="caution">
    <text evidence="1">The sequence shown here is derived from an EMBL/GenBank/DDBJ whole genome shotgun (WGS) entry which is preliminary data.</text>
</comment>
<dbReference type="Gene3D" id="3.40.630.40">
    <property type="entry name" value="Zn-dependent exopeptidases"/>
    <property type="match status" value="1"/>
</dbReference>
<protein>
    <submittedName>
        <fullName evidence="1">N-formylglutamate amidohydrolase</fullName>
    </submittedName>
</protein>
<name>A0ABP7DIN9_9SPHN</name>
<sequence length="278" mass="29711">MDKGYDRWGSDDPASPVIVSVSHAGSEYPAALLEALRVPVTALAALEDRHVDRVAAAASGPETVLVQRRGRAWIDLNRAERERDPQVDAGAVPQRQPSAKLRSGLGLVPRRVSGAGDLWRRRFTGEEIDARIAADHRPYHLALDALLAAARARFGVAILFDLHSMPPLAPRGPHIVIGDRFGRSCGARFTARVERVAADAGIACASNAPYAGGYIVERHGRPGRGIHAVQVELDRSLYLDALLDGTGPGLAATGRLVRDMIDALADEARLAPLAQAAE</sequence>
<dbReference type="RefSeq" id="WP_344692701.1">
    <property type="nucleotide sequence ID" value="NZ_BAABBF010000003.1"/>
</dbReference>
<accession>A0ABP7DIN9</accession>
<dbReference type="EMBL" id="BAABBF010000003">
    <property type="protein sequence ID" value="GAA3705985.1"/>
    <property type="molecule type" value="Genomic_DNA"/>
</dbReference>